<feature type="active site" description="Proton donor/acceptor" evidence="4">
    <location>
        <position position="136"/>
    </location>
</feature>
<evidence type="ECO:0000256" key="3">
    <source>
        <dbReference type="ARBA" id="ARBA00022807"/>
    </source>
</evidence>
<protein>
    <submittedName>
        <fullName evidence="5">Class A sortase</fullName>
    </submittedName>
</protein>
<organism evidence="5 6">
    <name type="scientific">Vagococcus lutrae</name>
    <dbReference type="NCBI Taxonomy" id="81947"/>
    <lineage>
        <taxon>Bacteria</taxon>
        <taxon>Bacillati</taxon>
        <taxon>Bacillota</taxon>
        <taxon>Bacilli</taxon>
        <taxon>Lactobacillales</taxon>
        <taxon>Enterococcaceae</taxon>
        <taxon>Vagococcus</taxon>
    </lineage>
</organism>
<dbReference type="EMBL" id="CP116507">
    <property type="protein sequence ID" value="WCG21782.1"/>
    <property type="molecule type" value="Genomic_DNA"/>
</dbReference>
<dbReference type="Proteomes" id="UP001179600">
    <property type="component" value="Chromosome"/>
</dbReference>
<keyword evidence="2" id="KW-0378">Hydrolase</keyword>
<dbReference type="GO" id="GO:0008234">
    <property type="term" value="F:cysteine-type peptidase activity"/>
    <property type="evidence" value="ECO:0007669"/>
    <property type="project" value="UniProtKB-KW"/>
</dbReference>
<dbReference type="Gene3D" id="2.40.260.10">
    <property type="entry name" value="Sortase"/>
    <property type="match status" value="1"/>
</dbReference>
<keyword evidence="1" id="KW-0645">Protease</keyword>
<dbReference type="AlphaFoldDB" id="A0AAE9XCS0"/>
<sequence>MKKKKSIKNSLINLFLFLMLLVGLALVFNEPIKTFLLKQRSNQYRVSDITKDQIAENKKKETTFDFDAVEAADLESVLRGTFSDEDLYVLGGIAIPSVSINLPIYKGLSDAAITFGAGTMTPEQEMGEGNYSLASHHMINPEILFGPLVNIQLGAPIYLTDLEYIYEYTVTYKEYVAPTRVDLLDIVPDKTLLTLITCDYTGANRLAVQGELAKKTPIKEASPEIADAFGLSINR</sequence>
<dbReference type="InterPro" id="IPR042007">
    <property type="entry name" value="Sortase_A"/>
</dbReference>
<dbReference type="GO" id="GO:0006508">
    <property type="term" value="P:proteolysis"/>
    <property type="evidence" value="ECO:0007669"/>
    <property type="project" value="UniProtKB-KW"/>
</dbReference>
<dbReference type="CDD" id="cd06165">
    <property type="entry name" value="Sortase_A"/>
    <property type="match status" value="1"/>
</dbReference>
<evidence type="ECO:0000256" key="2">
    <source>
        <dbReference type="ARBA" id="ARBA00022801"/>
    </source>
</evidence>
<feature type="active site" description="Acyl-thioester intermediate" evidence="4">
    <location>
        <position position="198"/>
    </location>
</feature>
<accession>A0AAE9XCS0</accession>
<dbReference type="InterPro" id="IPR023365">
    <property type="entry name" value="Sortase_dom-sf"/>
</dbReference>
<dbReference type="RefSeq" id="WP_272162970.1">
    <property type="nucleotide sequence ID" value="NZ_CP116507.1"/>
</dbReference>
<reference evidence="5" key="1">
    <citation type="submission" date="2023-01" db="EMBL/GenBank/DDBJ databases">
        <title>Oxazolidinone resistance genes in florfenicol resistant enterococci from beef cattle and veal calves at slaughter.</title>
        <authorList>
            <person name="Biggel M."/>
        </authorList>
    </citation>
    <scope>NUCLEOTIDE SEQUENCE</scope>
    <source>
        <strain evidence="5">K204-1</strain>
    </source>
</reference>
<dbReference type="Pfam" id="PF04203">
    <property type="entry name" value="Sortase"/>
    <property type="match status" value="1"/>
</dbReference>
<evidence type="ECO:0000313" key="6">
    <source>
        <dbReference type="Proteomes" id="UP001179600"/>
    </source>
</evidence>
<evidence type="ECO:0000256" key="4">
    <source>
        <dbReference type="PIRSR" id="PIRSR605754-1"/>
    </source>
</evidence>
<dbReference type="InterPro" id="IPR005754">
    <property type="entry name" value="Sortase"/>
</dbReference>
<dbReference type="SUPFAM" id="SSF63817">
    <property type="entry name" value="Sortase"/>
    <property type="match status" value="1"/>
</dbReference>
<evidence type="ECO:0000313" key="5">
    <source>
        <dbReference type="EMBL" id="WCG21782.1"/>
    </source>
</evidence>
<name>A0AAE9XCS0_9ENTE</name>
<evidence type="ECO:0000256" key="1">
    <source>
        <dbReference type="ARBA" id="ARBA00022670"/>
    </source>
</evidence>
<proteinExistence type="predicted"/>
<gene>
    <name evidence="5" type="ORF">PML95_05080</name>
</gene>
<dbReference type="NCBIfam" id="TIGR01076">
    <property type="entry name" value="sortase_fam"/>
    <property type="match status" value="1"/>
</dbReference>
<keyword evidence="3" id="KW-0788">Thiol protease</keyword>